<proteinExistence type="predicted"/>
<protein>
    <submittedName>
        <fullName evidence="2">Uncharacterized protein</fullName>
    </submittedName>
</protein>
<dbReference type="WBParaSite" id="ALUE_0001653501-mRNA-1">
    <property type="protein sequence ID" value="ALUE_0001653501-mRNA-1"/>
    <property type="gene ID" value="ALUE_0001653501"/>
</dbReference>
<accession>A0A0M3IEK1</accession>
<name>A0A0M3IEK1_ASCLU</name>
<organism evidence="1 2">
    <name type="scientific">Ascaris lumbricoides</name>
    <name type="common">Giant roundworm</name>
    <dbReference type="NCBI Taxonomy" id="6252"/>
    <lineage>
        <taxon>Eukaryota</taxon>
        <taxon>Metazoa</taxon>
        <taxon>Ecdysozoa</taxon>
        <taxon>Nematoda</taxon>
        <taxon>Chromadorea</taxon>
        <taxon>Rhabditida</taxon>
        <taxon>Spirurina</taxon>
        <taxon>Ascaridomorpha</taxon>
        <taxon>Ascaridoidea</taxon>
        <taxon>Ascarididae</taxon>
        <taxon>Ascaris</taxon>
    </lineage>
</organism>
<evidence type="ECO:0000313" key="1">
    <source>
        <dbReference type="Proteomes" id="UP000036681"/>
    </source>
</evidence>
<evidence type="ECO:0000313" key="2">
    <source>
        <dbReference type="WBParaSite" id="ALUE_0001653501-mRNA-1"/>
    </source>
</evidence>
<dbReference type="AlphaFoldDB" id="A0A0M3IEK1"/>
<dbReference type="Proteomes" id="UP000036681">
    <property type="component" value="Unplaced"/>
</dbReference>
<keyword evidence="1" id="KW-1185">Reference proteome</keyword>
<reference evidence="2" key="1">
    <citation type="submission" date="2017-02" db="UniProtKB">
        <authorList>
            <consortium name="WormBaseParasite"/>
        </authorList>
    </citation>
    <scope>IDENTIFICATION</scope>
</reference>
<sequence>MCVDTIGRVLRMCQLTDVAASFDLQITLLKIENVCFNSALKPHFPNPLFVSSPLPSSANALLTFTHAQ</sequence>